<evidence type="ECO:0000256" key="1">
    <source>
        <dbReference type="ARBA" id="ARBA00004323"/>
    </source>
</evidence>
<protein>
    <recommendedName>
        <fullName evidence="10">Hexosyltransferase</fullName>
        <ecNumber evidence="10">2.4.1.-</ecNumber>
    </recommendedName>
</protein>
<evidence type="ECO:0000256" key="2">
    <source>
        <dbReference type="ARBA" id="ARBA00008661"/>
    </source>
</evidence>
<dbReference type="PANTHER" id="PTHR11214">
    <property type="entry name" value="BETA-1,3-N-ACETYLGLUCOSAMINYLTRANSFERASE"/>
    <property type="match status" value="1"/>
</dbReference>
<dbReference type="OrthoDB" id="5512589at2759"/>
<keyword evidence="8 10" id="KW-0333">Golgi apparatus</keyword>
<dbReference type="EMBL" id="KN557339">
    <property type="protein sequence ID" value="KHJ87641.1"/>
    <property type="molecule type" value="Genomic_DNA"/>
</dbReference>
<dbReference type="InterPro" id="IPR002659">
    <property type="entry name" value="Glyco_trans_31"/>
</dbReference>
<keyword evidence="6" id="KW-0735">Signal-anchor</keyword>
<feature type="non-terminal residue" evidence="11">
    <location>
        <position position="1"/>
    </location>
</feature>
<keyword evidence="9" id="KW-0472">Membrane</keyword>
<comment type="similarity">
    <text evidence="2 10">Belongs to the glycosyltransferase 31 family.</text>
</comment>
<keyword evidence="5" id="KW-0812">Transmembrane</keyword>
<dbReference type="EC" id="2.4.1.-" evidence="10"/>
<dbReference type="AlphaFoldDB" id="A0A0B1SUW0"/>
<dbReference type="GO" id="GO:0000139">
    <property type="term" value="C:Golgi membrane"/>
    <property type="evidence" value="ECO:0007669"/>
    <property type="project" value="UniProtKB-SubCell"/>
</dbReference>
<comment type="subcellular location">
    <subcellularLocation>
        <location evidence="1 10">Golgi apparatus membrane</location>
        <topology evidence="1 10">Single-pass type II membrane protein</topology>
    </subcellularLocation>
</comment>
<evidence type="ECO:0000313" key="11">
    <source>
        <dbReference type="EMBL" id="KHJ87641.1"/>
    </source>
</evidence>
<evidence type="ECO:0000256" key="10">
    <source>
        <dbReference type="RuleBase" id="RU363063"/>
    </source>
</evidence>
<proteinExistence type="inferred from homology"/>
<evidence type="ECO:0000256" key="8">
    <source>
        <dbReference type="ARBA" id="ARBA00023034"/>
    </source>
</evidence>
<keyword evidence="4 11" id="KW-0808">Transferase</keyword>
<dbReference type="Pfam" id="PF01762">
    <property type="entry name" value="Galactosyl_T"/>
    <property type="match status" value="1"/>
</dbReference>
<accession>A0A0B1SUW0</accession>
<evidence type="ECO:0000256" key="5">
    <source>
        <dbReference type="ARBA" id="ARBA00022692"/>
    </source>
</evidence>
<dbReference type="GO" id="GO:0006493">
    <property type="term" value="P:protein O-linked glycosylation"/>
    <property type="evidence" value="ECO:0007669"/>
    <property type="project" value="TreeGrafter"/>
</dbReference>
<evidence type="ECO:0000256" key="4">
    <source>
        <dbReference type="ARBA" id="ARBA00022679"/>
    </source>
</evidence>
<dbReference type="PANTHER" id="PTHR11214:SF391">
    <property type="entry name" value="BETA-1,3-GALACTOSYLTRANSFERASE BRE-2-RELATED"/>
    <property type="match status" value="1"/>
</dbReference>
<keyword evidence="12" id="KW-1185">Reference proteome</keyword>
<evidence type="ECO:0000256" key="6">
    <source>
        <dbReference type="ARBA" id="ARBA00022968"/>
    </source>
</evidence>
<keyword evidence="7" id="KW-1133">Transmembrane helix</keyword>
<dbReference type="Proteomes" id="UP000053660">
    <property type="component" value="Unassembled WGS sequence"/>
</dbReference>
<organism evidence="11 12">
    <name type="scientific">Oesophagostomum dentatum</name>
    <name type="common">Nodular worm</name>
    <dbReference type="NCBI Taxonomy" id="61180"/>
    <lineage>
        <taxon>Eukaryota</taxon>
        <taxon>Metazoa</taxon>
        <taxon>Ecdysozoa</taxon>
        <taxon>Nematoda</taxon>
        <taxon>Chromadorea</taxon>
        <taxon>Rhabditida</taxon>
        <taxon>Rhabditina</taxon>
        <taxon>Rhabditomorpha</taxon>
        <taxon>Strongyloidea</taxon>
        <taxon>Strongylidae</taxon>
        <taxon>Oesophagostomum</taxon>
    </lineage>
</organism>
<sequence>LFKNRFQFGAEKNEGVITVPHYSEFISVVFVVGTGGVGDTVRKELLTSGDILQVDVSESYANLVYKIEPVLGNPSDKTIQCHPYTGTIPDRNSSSPWYIPESAYHEYYLPAYCSGPLYLMSPAALAAILQVAPEEKVFEVEDAFFTGVLAAKAGVVMEKIRGIWKESQPCVNKKGTVISYPIHSDDPARLTEAWKHLKQIRCRYPVEHFILTFLYND</sequence>
<keyword evidence="3 10" id="KW-0328">Glycosyltransferase</keyword>
<reference evidence="11 12" key="1">
    <citation type="submission" date="2014-03" db="EMBL/GenBank/DDBJ databases">
        <title>Draft genome of the hookworm Oesophagostomum dentatum.</title>
        <authorList>
            <person name="Mitreva M."/>
        </authorList>
    </citation>
    <scope>NUCLEOTIDE SEQUENCE [LARGE SCALE GENOMIC DNA]</scope>
    <source>
        <strain evidence="11 12">OD-Hann</strain>
    </source>
</reference>
<evidence type="ECO:0000256" key="9">
    <source>
        <dbReference type="ARBA" id="ARBA00023136"/>
    </source>
</evidence>
<evidence type="ECO:0000256" key="7">
    <source>
        <dbReference type="ARBA" id="ARBA00022989"/>
    </source>
</evidence>
<evidence type="ECO:0000256" key="3">
    <source>
        <dbReference type="ARBA" id="ARBA00022676"/>
    </source>
</evidence>
<dbReference type="GO" id="GO:0016758">
    <property type="term" value="F:hexosyltransferase activity"/>
    <property type="evidence" value="ECO:0007669"/>
    <property type="project" value="InterPro"/>
</dbReference>
<evidence type="ECO:0000313" key="12">
    <source>
        <dbReference type="Proteomes" id="UP000053660"/>
    </source>
</evidence>
<gene>
    <name evidence="11" type="ORF">OESDEN_12580</name>
</gene>
<name>A0A0B1SUW0_OESDE</name>